<evidence type="ECO:0000256" key="3">
    <source>
        <dbReference type="ARBA" id="ARBA00022475"/>
    </source>
</evidence>
<keyword evidence="5 7" id="KW-1133">Transmembrane helix</keyword>
<evidence type="ECO:0000256" key="4">
    <source>
        <dbReference type="ARBA" id="ARBA00022692"/>
    </source>
</evidence>
<evidence type="ECO:0000256" key="2">
    <source>
        <dbReference type="ARBA" id="ARBA00022448"/>
    </source>
</evidence>
<dbReference type="InterPro" id="IPR036259">
    <property type="entry name" value="MFS_trans_sf"/>
</dbReference>
<keyword evidence="4 7" id="KW-0812">Transmembrane</keyword>
<dbReference type="InterPro" id="IPR004638">
    <property type="entry name" value="EmrB-like"/>
</dbReference>
<feature type="transmembrane region" description="Helical" evidence="7">
    <location>
        <begin position="226"/>
        <end position="245"/>
    </location>
</feature>
<feature type="transmembrane region" description="Helical" evidence="7">
    <location>
        <begin position="134"/>
        <end position="156"/>
    </location>
</feature>
<evidence type="ECO:0000256" key="7">
    <source>
        <dbReference type="SAM" id="Phobius"/>
    </source>
</evidence>
<evidence type="ECO:0000256" key="5">
    <source>
        <dbReference type="ARBA" id="ARBA00022989"/>
    </source>
</evidence>
<feature type="domain" description="Major facilitator superfamily (MFS) profile" evidence="8">
    <location>
        <begin position="11"/>
        <end position="494"/>
    </location>
</feature>
<protein>
    <submittedName>
        <fullName evidence="9">MDR family MFS transporter</fullName>
    </submittedName>
</protein>
<feature type="transmembrane region" description="Helical" evidence="7">
    <location>
        <begin position="471"/>
        <end position="489"/>
    </location>
</feature>
<feature type="transmembrane region" description="Helical" evidence="7">
    <location>
        <begin position="266"/>
        <end position="289"/>
    </location>
</feature>
<dbReference type="RefSeq" id="WP_326085139.1">
    <property type="nucleotide sequence ID" value="NZ_JARLKZ010000002.1"/>
</dbReference>
<dbReference type="Gene3D" id="1.20.1720.10">
    <property type="entry name" value="Multidrug resistance protein D"/>
    <property type="match status" value="1"/>
</dbReference>
<feature type="transmembrane region" description="Helical" evidence="7">
    <location>
        <begin position="361"/>
        <end position="380"/>
    </location>
</feature>
<keyword evidence="3" id="KW-1003">Cell membrane</keyword>
<feature type="transmembrane region" description="Helical" evidence="7">
    <location>
        <begin position="101"/>
        <end position="122"/>
    </location>
</feature>
<keyword evidence="6 7" id="KW-0472">Membrane</keyword>
<feature type="transmembrane region" description="Helical" evidence="7">
    <location>
        <begin position="195"/>
        <end position="214"/>
    </location>
</feature>
<name>A0ABU6GJT5_9BACL</name>
<feature type="transmembrane region" description="Helical" evidence="7">
    <location>
        <begin position="162"/>
        <end position="183"/>
    </location>
</feature>
<feature type="transmembrane region" description="Helical" evidence="7">
    <location>
        <begin position="332"/>
        <end position="349"/>
    </location>
</feature>
<feature type="transmembrane region" description="Helical" evidence="7">
    <location>
        <begin position="46"/>
        <end position="64"/>
    </location>
</feature>
<feature type="transmembrane region" description="Helical" evidence="7">
    <location>
        <begin position="76"/>
        <end position="95"/>
    </location>
</feature>
<comment type="caution">
    <text evidence="9">The sequence shown here is derived from an EMBL/GenBank/DDBJ whole genome shotgun (WGS) entry which is preliminary data.</text>
</comment>
<keyword evidence="2" id="KW-0813">Transport</keyword>
<dbReference type="NCBIfam" id="TIGR00711">
    <property type="entry name" value="efflux_EmrB"/>
    <property type="match status" value="1"/>
</dbReference>
<accession>A0ABU6GJT5</accession>
<feature type="transmembrane region" description="Helical" evidence="7">
    <location>
        <begin position="301"/>
        <end position="320"/>
    </location>
</feature>
<comment type="subcellular location">
    <subcellularLocation>
        <location evidence="1">Cell membrane</location>
        <topology evidence="1">Multi-pass membrane protein</topology>
    </subcellularLocation>
</comment>
<dbReference type="PRINTS" id="PR01036">
    <property type="entry name" value="TCRTETB"/>
</dbReference>
<gene>
    <name evidence="9" type="ORF">P4H66_01245</name>
</gene>
<dbReference type="PROSITE" id="PS50850">
    <property type="entry name" value="MFS"/>
    <property type="match status" value="1"/>
</dbReference>
<evidence type="ECO:0000313" key="9">
    <source>
        <dbReference type="EMBL" id="MEC0238496.1"/>
    </source>
</evidence>
<dbReference type="InterPro" id="IPR011701">
    <property type="entry name" value="MFS"/>
</dbReference>
<dbReference type="InterPro" id="IPR020846">
    <property type="entry name" value="MFS_dom"/>
</dbReference>
<dbReference type="CDD" id="cd17502">
    <property type="entry name" value="MFS_Azr1_MDR_like"/>
    <property type="match status" value="1"/>
</dbReference>
<organism evidence="9 10">
    <name type="scientific">Paenibacillus dokdonensis</name>
    <dbReference type="NCBI Taxonomy" id="2567944"/>
    <lineage>
        <taxon>Bacteria</taxon>
        <taxon>Bacillati</taxon>
        <taxon>Bacillota</taxon>
        <taxon>Bacilli</taxon>
        <taxon>Bacillales</taxon>
        <taxon>Paenibacillaceae</taxon>
        <taxon>Paenibacillus</taxon>
    </lineage>
</organism>
<proteinExistence type="predicted"/>
<evidence type="ECO:0000256" key="1">
    <source>
        <dbReference type="ARBA" id="ARBA00004651"/>
    </source>
</evidence>
<dbReference type="PANTHER" id="PTHR23501">
    <property type="entry name" value="MAJOR FACILITATOR SUPERFAMILY"/>
    <property type="match status" value="1"/>
</dbReference>
<sequence length="510" mass="55277">MTTKPKHLVWIVTGLLLSLFIAAMDQTVVSTSLGTIIADLGGMDQYVWVTIAYLLTELALMPIYGKLSDMYGRKLFFVFGIGMFLAGSVLCGIATNISELIFFRALQGIGGGALIPIAYTMIYSIIPLEKRGSIGGLFGAAFGLASIFGPLIGSYITEYLSWHWVFYINVIPGIVSLALILMFYHESYVRIKQKIDFLGAFTLIASIVSGILALELGGSKYPWNSGAIISLFFVCGVLLCTFLFVETKATDPIIPLKLFTNRLFATSCGLAFLYGSAYVVFVFYIPMFVQGVLGHAATNSGLILTPLLVSSILGSMSGSFSIKNITGYRNTMLFSAIILVIGIILSRMLSVNTTQLEVTMLMIVIGIAVGFSFSVPTIGVNQSVEMSNRGTANATLDFLRSAGMLIGVAVYGSMQENMFTNKIREISGSRNEGHFKGIDLNAMLTPETRAQIPHDILNPLSGALSYSLSHMFMWILVPSVVIMAAAILMPNEKMLVGKHVKSDGATNHFD</sequence>
<dbReference type="PANTHER" id="PTHR23501:SF170">
    <property type="entry name" value="MULTIDRUG RESISTANCE PROTEIN 3"/>
    <property type="match status" value="1"/>
</dbReference>
<evidence type="ECO:0000313" key="10">
    <source>
        <dbReference type="Proteomes" id="UP001344632"/>
    </source>
</evidence>
<dbReference type="EMBL" id="JARLKZ010000002">
    <property type="protein sequence ID" value="MEC0238496.1"/>
    <property type="molecule type" value="Genomic_DNA"/>
</dbReference>
<dbReference type="Gene3D" id="1.20.1250.20">
    <property type="entry name" value="MFS general substrate transporter like domains"/>
    <property type="match status" value="1"/>
</dbReference>
<reference evidence="9 10" key="1">
    <citation type="submission" date="2023-03" db="EMBL/GenBank/DDBJ databases">
        <title>Bacillus Genome Sequencing.</title>
        <authorList>
            <person name="Dunlap C."/>
        </authorList>
    </citation>
    <scope>NUCLEOTIDE SEQUENCE [LARGE SCALE GENOMIC DNA]</scope>
    <source>
        <strain evidence="9 10">BD-525</strain>
    </source>
</reference>
<dbReference type="Proteomes" id="UP001344632">
    <property type="component" value="Unassembled WGS sequence"/>
</dbReference>
<dbReference type="SUPFAM" id="SSF103473">
    <property type="entry name" value="MFS general substrate transporter"/>
    <property type="match status" value="1"/>
</dbReference>
<evidence type="ECO:0000256" key="6">
    <source>
        <dbReference type="ARBA" id="ARBA00023136"/>
    </source>
</evidence>
<evidence type="ECO:0000259" key="8">
    <source>
        <dbReference type="PROSITE" id="PS50850"/>
    </source>
</evidence>
<dbReference type="Pfam" id="PF07690">
    <property type="entry name" value="MFS_1"/>
    <property type="match status" value="1"/>
</dbReference>
<keyword evidence="10" id="KW-1185">Reference proteome</keyword>